<name>A0A1T4RDH2_9GAMM</name>
<reference evidence="2 3" key="1">
    <citation type="submission" date="2017-02" db="EMBL/GenBank/DDBJ databases">
        <authorList>
            <person name="Peterson S.W."/>
        </authorList>
    </citation>
    <scope>NUCLEOTIDE SEQUENCE [LARGE SCALE GENOMIC DNA]</scope>
    <source>
        <strain evidence="2 3">DSM 21749</strain>
    </source>
</reference>
<dbReference type="InterPro" id="IPR050508">
    <property type="entry name" value="Methyltransf_Superfamily"/>
</dbReference>
<keyword evidence="2" id="KW-0808">Transferase</keyword>
<dbReference type="SUPFAM" id="SSF53335">
    <property type="entry name" value="S-adenosyl-L-methionine-dependent methyltransferases"/>
    <property type="match status" value="1"/>
</dbReference>
<dbReference type="AlphaFoldDB" id="A0A1T4RDH2"/>
<keyword evidence="2" id="KW-0489">Methyltransferase</keyword>
<evidence type="ECO:0000313" key="3">
    <source>
        <dbReference type="Proteomes" id="UP000190061"/>
    </source>
</evidence>
<dbReference type="InterPro" id="IPR013216">
    <property type="entry name" value="Methyltransf_11"/>
</dbReference>
<dbReference type="EMBL" id="FUXP01000008">
    <property type="protein sequence ID" value="SKA13993.1"/>
    <property type="molecule type" value="Genomic_DNA"/>
</dbReference>
<dbReference type="RefSeq" id="WP_078758679.1">
    <property type="nucleotide sequence ID" value="NZ_FUXP01000008.1"/>
</dbReference>
<gene>
    <name evidence="2" type="ORF">SAMN02745674_02109</name>
</gene>
<dbReference type="Proteomes" id="UP000190061">
    <property type="component" value="Unassembled WGS sequence"/>
</dbReference>
<dbReference type="InterPro" id="IPR029063">
    <property type="entry name" value="SAM-dependent_MTases_sf"/>
</dbReference>
<dbReference type="OrthoDB" id="5974463at2"/>
<dbReference type="Gene3D" id="3.40.50.150">
    <property type="entry name" value="Vaccinia Virus protein VP39"/>
    <property type="match status" value="1"/>
</dbReference>
<proteinExistence type="predicted"/>
<sequence>MADYTNRRRAWNQYWATGAMHSLKGSLPDHYQGAVRAFWQRVFAGLDHEKRVLEVGTGNGALPALICQLCAQDMPRVDAVDYADIDPTWVRQAPDACRDAIVFHPNQLIEALPFADETFDLVVGQFAFEYAERPAAIKELLRVLKPDGNVGLLLHASDSRLAEVARAEAPMAEWLLEIDGFMEATGDIYRHAALASTAEGRRRLQGDPEATHAKKRYNEAMQRLSQAARATPVPDLLLEAREFVATQVAAAASSGRCEQSLHLHAEYARSLADAALRSKELLAHALDGEAAGILVADMLHQGLADARVAPFHHENGALIGWSLLGRKT</sequence>
<accession>A0A1T4RDH2</accession>
<keyword evidence="3" id="KW-1185">Reference proteome</keyword>
<organism evidence="2 3">
    <name type="scientific">Lysobacter spongiicola DSM 21749</name>
    <dbReference type="NCBI Taxonomy" id="1122188"/>
    <lineage>
        <taxon>Bacteria</taxon>
        <taxon>Pseudomonadati</taxon>
        <taxon>Pseudomonadota</taxon>
        <taxon>Gammaproteobacteria</taxon>
        <taxon>Lysobacterales</taxon>
        <taxon>Lysobacteraceae</taxon>
        <taxon>Novilysobacter</taxon>
    </lineage>
</organism>
<dbReference type="CDD" id="cd02440">
    <property type="entry name" value="AdoMet_MTases"/>
    <property type="match status" value="1"/>
</dbReference>
<dbReference type="GO" id="GO:0032259">
    <property type="term" value="P:methylation"/>
    <property type="evidence" value="ECO:0007669"/>
    <property type="project" value="UniProtKB-KW"/>
</dbReference>
<dbReference type="STRING" id="1122188.SAMN02745674_02109"/>
<protein>
    <submittedName>
        <fullName evidence="2">Methyltransferase domain-containing protein</fullName>
    </submittedName>
</protein>
<evidence type="ECO:0000313" key="2">
    <source>
        <dbReference type="EMBL" id="SKA13993.1"/>
    </source>
</evidence>
<dbReference type="Pfam" id="PF08241">
    <property type="entry name" value="Methyltransf_11"/>
    <property type="match status" value="1"/>
</dbReference>
<feature type="domain" description="Methyltransferase type 11" evidence="1">
    <location>
        <begin position="53"/>
        <end position="149"/>
    </location>
</feature>
<dbReference type="GO" id="GO:0008757">
    <property type="term" value="F:S-adenosylmethionine-dependent methyltransferase activity"/>
    <property type="evidence" value="ECO:0007669"/>
    <property type="project" value="InterPro"/>
</dbReference>
<evidence type="ECO:0000259" key="1">
    <source>
        <dbReference type="Pfam" id="PF08241"/>
    </source>
</evidence>
<dbReference type="PANTHER" id="PTHR42912">
    <property type="entry name" value="METHYLTRANSFERASE"/>
    <property type="match status" value="1"/>
</dbReference>